<reference evidence="3 4" key="1">
    <citation type="submission" date="2010-09" db="EMBL/GenBank/DDBJ databases">
        <authorList>
            <person name="Harkins D.M."/>
            <person name="Madupu R."/>
            <person name="Durkin A.S."/>
            <person name="Torralba M."/>
            <person name="Methe B."/>
            <person name="Sutton G.G."/>
            <person name="Nelson K.E."/>
        </authorList>
    </citation>
    <scope>NUCLEOTIDE SEQUENCE [LARGE SCALE GENOMIC DNA]</scope>
    <source>
        <strain evidence="3 4">CRIS 21A-A</strain>
    </source>
</reference>
<accession>E1GUA7</accession>
<dbReference type="eggNOG" id="COG0739">
    <property type="taxonomic scope" value="Bacteria"/>
</dbReference>
<evidence type="ECO:0000256" key="1">
    <source>
        <dbReference type="ARBA" id="ARBA00022801"/>
    </source>
</evidence>
<feature type="domain" description="Mannosyl-glycoprotein endo-beta-N-acetylglucosamidase-like" evidence="2">
    <location>
        <begin position="1"/>
        <end position="146"/>
    </location>
</feature>
<evidence type="ECO:0000313" key="3">
    <source>
        <dbReference type="EMBL" id="EFN91754.1"/>
    </source>
</evidence>
<dbReference type="PANTHER" id="PTHR33308:SF9">
    <property type="entry name" value="PEPTIDOGLYCAN HYDROLASE FLGJ"/>
    <property type="match status" value="1"/>
</dbReference>
<proteinExistence type="predicted"/>
<dbReference type="InterPro" id="IPR051056">
    <property type="entry name" value="Glycosyl_Hydrolase_73"/>
</dbReference>
<dbReference type="Gene3D" id="1.10.530.10">
    <property type="match status" value="1"/>
</dbReference>
<dbReference type="InterPro" id="IPR011055">
    <property type="entry name" value="Dup_hybrid_motif"/>
</dbReference>
<dbReference type="RefSeq" id="WP_008447429.1">
    <property type="nucleotide sequence ID" value="NZ_ADFQ01000017.1"/>
</dbReference>
<protein>
    <submittedName>
        <fullName evidence="3">Mannosyl-glycoprotein endo-beta-N-acetylglucosaminidase</fullName>
    </submittedName>
</protein>
<dbReference type="Proteomes" id="UP000016016">
    <property type="component" value="Unassembled WGS sequence"/>
</dbReference>
<sequence length="481" mass="52857">MAISPSEFINRYAPYAMEQQVKYGIPSSVILAQMAVESAWGSSALARNDNNFFGIKRGSSWIGRVSFYDDDRPNEAFRSYNNVEESLNDHSATLLQLRYLRRCPVNDSTDHLGWIRGIKAGGYATAPNYVDSIEGVISKYGLDKFDRLAIQTANQKGIPIGYMRGQGISPAGTARPNTPAILLNPLQGRWCMPINLEGLRVSGEFGESRPGHHHGGVDISTGDKYLPIYGTEDNGKVIAVKPKNGAAGNMITVEYNRADGSRLQCTYMHLSKIGVNVGDVVNAGTPLGMSGNTGRSTGAHLHFETKFYNSKGELQRYDPAEYLAELSFRGNLPVPLDKGGKNMVARYASLMAYNNGQPCMGGQPIDNPQLLSNLTNSDDPNRWLQYLMNRNGEEAAQANNGISGLLSSLFMSILTLAQELKQDESNDLALTEKNGQEETKEAASLRRDRESVDVGRLTQTASLNYDSELPEKQQENTIRRV</sequence>
<dbReference type="Pfam" id="PF01551">
    <property type="entry name" value="Peptidase_M23"/>
    <property type="match status" value="1"/>
</dbReference>
<organism evidence="3 4">
    <name type="scientific">Prevotella amnii CRIS 21A-A</name>
    <dbReference type="NCBI Taxonomy" id="679191"/>
    <lineage>
        <taxon>Bacteria</taxon>
        <taxon>Pseudomonadati</taxon>
        <taxon>Bacteroidota</taxon>
        <taxon>Bacteroidia</taxon>
        <taxon>Bacteroidales</taxon>
        <taxon>Prevotellaceae</taxon>
        <taxon>Prevotella</taxon>
    </lineage>
</organism>
<name>E1GUA7_9BACT</name>
<gene>
    <name evidence="3" type="ORF">HMPREF9018_1474</name>
</gene>
<dbReference type="EMBL" id="ADFQ01000017">
    <property type="protein sequence ID" value="EFN91754.1"/>
    <property type="molecule type" value="Genomic_DNA"/>
</dbReference>
<dbReference type="PANTHER" id="PTHR33308">
    <property type="entry name" value="PEPTIDOGLYCAN HYDROLASE FLGJ"/>
    <property type="match status" value="1"/>
</dbReference>
<evidence type="ECO:0000313" key="4">
    <source>
        <dbReference type="Proteomes" id="UP000016016"/>
    </source>
</evidence>
<dbReference type="eggNOG" id="COG1705">
    <property type="taxonomic scope" value="Bacteria"/>
</dbReference>
<dbReference type="InterPro" id="IPR002901">
    <property type="entry name" value="MGlyc_endo_b_GlcNAc-like_dom"/>
</dbReference>
<dbReference type="GO" id="GO:0004040">
    <property type="term" value="F:amidase activity"/>
    <property type="evidence" value="ECO:0007669"/>
    <property type="project" value="InterPro"/>
</dbReference>
<dbReference type="SMART" id="SM00047">
    <property type="entry name" value="LYZ2"/>
    <property type="match status" value="1"/>
</dbReference>
<dbReference type="SUPFAM" id="SSF51261">
    <property type="entry name" value="Duplicated hybrid motif"/>
    <property type="match status" value="1"/>
</dbReference>
<dbReference type="InterPro" id="IPR016047">
    <property type="entry name" value="M23ase_b-sheet_dom"/>
</dbReference>
<dbReference type="CDD" id="cd12797">
    <property type="entry name" value="M23_peptidase"/>
    <property type="match status" value="1"/>
</dbReference>
<dbReference type="Gene3D" id="2.70.70.10">
    <property type="entry name" value="Glucose Permease (Domain IIA)"/>
    <property type="match status" value="1"/>
</dbReference>
<evidence type="ECO:0000259" key="2">
    <source>
        <dbReference type="SMART" id="SM00047"/>
    </source>
</evidence>
<comment type="caution">
    <text evidence="3">The sequence shown here is derived from an EMBL/GenBank/DDBJ whole genome shotgun (WGS) entry which is preliminary data.</text>
</comment>
<dbReference type="Pfam" id="PF01832">
    <property type="entry name" value="Glucosaminidase"/>
    <property type="match status" value="1"/>
</dbReference>
<dbReference type="AlphaFoldDB" id="E1GUA7"/>
<keyword evidence="1" id="KW-0378">Hydrolase</keyword>